<keyword evidence="1" id="KW-0812">Transmembrane</keyword>
<keyword evidence="1" id="KW-0472">Membrane</keyword>
<organism evidence="2 3">
    <name type="scientific">Hepatospora eriocheir</name>
    <dbReference type="NCBI Taxonomy" id="1081669"/>
    <lineage>
        <taxon>Eukaryota</taxon>
        <taxon>Fungi</taxon>
        <taxon>Fungi incertae sedis</taxon>
        <taxon>Microsporidia</taxon>
        <taxon>Hepatosporidae</taxon>
        <taxon>Hepatospora</taxon>
    </lineage>
</organism>
<protein>
    <submittedName>
        <fullName evidence="2">Uncharacterized protein</fullName>
    </submittedName>
</protein>
<comment type="caution">
    <text evidence="2">The sequence shown here is derived from an EMBL/GenBank/DDBJ whole genome shotgun (WGS) entry which is preliminary data.</text>
</comment>
<accession>A0A1X0QGC3</accession>
<evidence type="ECO:0000256" key="1">
    <source>
        <dbReference type="SAM" id="Phobius"/>
    </source>
</evidence>
<dbReference type="AlphaFoldDB" id="A0A1X0QGC3"/>
<dbReference type="VEuPathDB" id="MicrosporidiaDB:A0H76_1888"/>
<keyword evidence="1" id="KW-1133">Transmembrane helix</keyword>
<dbReference type="Proteomes" id="UP000192501">
    <property type="component" value="Unassembled WGS sequence"/>
</dbReference>
<evidence type="ECO:0000313" key="2">
    <source>
        <dbReference type="EMBL" id="ORD98817.1"/>
    </source>
</evidence>
<reference evidence="2 3" key="1">
    <citation type="journal article" date="2017" name="Environ. Microbiol.">
        <title>Decay of the glycolytic pathway and adaptation to intranuclear parasitism within Enterocytozoonidae microsporidia.</title>
        <authorList>
            <person name="Wiredu Boakye D."/>
            <person name="Jaroenlak P."/>
            <person name="Prachumwat A."/>
            <person name="Williams T.A."/>
            <person name="Bateman K.S."/>
            <person name="Itsathitphaisarn O."/>
            <person name="Sritunyalucksana K."/>
            <person name="Paszkiewicz K.H."/>
            <person name="Moore K.A."/>
            <person name="Stentiford G.D."/>
            <person name="Williams B.A."/>
        </authorList>
    </citation>
    <scope>NUCLEOTIDE SEQUENCE [LARGE SCALE GENOMIC DNA]</scope>
    <source>
        <strain evidence="3">canceri</strain>
    </source>
</reference>
<feature type="transmembrane region" description="Helical" evidence="1">
    <location>
        <begin position="88"/>
        <end position="109"/>
    </location>
</feature>
<feature type="transmembrane region" description="Helical" evidence="1">
    <location>
        <begin position="129"/>
        <end position="151"/>
    </location>
</feature>
<name>A0A1X0QGC3_9MICR</name>
<sequence>MNNKLIQPDNNLFNLNNKEKTNEQLNSKTMNKDLQYRDQLQPLYYGNHTHYQHPHDYPQHSKNFNLSNAFKKDNFDKNEKGSSYRCRLYRNIILIAAFIGLPFCIHKSYEPFHISGGILKTWKDDKKGFIIFWFLFLIDLIALIYCIYYCLTDKKSNKGDYSDNNQGINNV</sequence>
<dbReference type="VEuPathDB" id="MicrosporidiaDB:HERIO_2314"/>
<gene>
    <name evidence="2" type="ORF">A0H76_1888</name>
</gene>
<dbReference type="EMBL" id="LTAI01000429">
    <property type="protein sequence ID" value="ORD98817.1"/>
    <property type="molecule type" value="Genomic_DNA"/>
</dbReference>
<evidence type="ECO:0000313" key="3">
    <source>
        <dbReference type="Proteomes" id="UP000192501"/>
    </source>
</evidence>
<proteinExistence type="predicted"/>